<comment type="caution">
    <text evidence="1">The sequence shown here is derived from an EMBL/GenBank/DDBJ whole genome shotgun (WGS) entry which is preliminary data.</text>
</comment>
<dbReference type="AlphaFoldDB" id="A0A2H0TY19"/>
<protein>
    <submittedName>
        <fullName evidence="1">Uncharacterized protein</fullName>
    </submittedName>
</protein>
<dbReference type="EMBL" id="PFBU01000061">
    <property type="protein sequence ID" value="PIR78136.1"/>
    <property type="molecule type" value="Genomic_DNA"/>
</dbReference>
<evidence type="ECO:0000313" key="1">
    <source>
        <dbReference type="EMBL" id="PIR78136.1"/>
    </source>
</evidence>
<reference evidence="2" key="1">
    <citation type="submission" date="2017-09" db="EMBL/GenBank/DDBJ databases">
        <title>Depth-based differentiation of microbial function through sediment-hosted aquifers and enrichment of novel symbionts in the deep terrestrial subsurface.</title>
        <authorList>
            <person name="Probst A.J."/>
            <person name="Ladd B."/>
            <person name="Jarett J.K."/>
            <person name="Geller-Mcgrath D.E."/>
            <person name="Sieber C.M.K."/>
            <person name="Emerson J.B."/>
            <person name="Anantharaman K."/>
            <person name="Thomas B.C."/>
            <person name="Malmstrom R."/>
            <person name="Stieglmeier M."/>
            <person name="Klingl A."/>
            <person name="Woyke T."/>
            <person name="Ryan C.M."/>
            <person name="Banfield J.F."/>
        </authorList>
    </citation>
    <scope>NUCLEOTIDE SEQUENCE [LARGE SCALE GENOMIC DNA]</scope>
</reference>
<dbReference type="Proteomes" id="UP000230852">
    <property type="component" value="Unassembled WGS sequence"/>
</dbReference>
<sequence length="359" mass="41386">MIFENWKEVVEKMLSWLQKNKDILLDKDRFRSEFAFFLERLVEMFLKNGKNFSEIKKELDIFFENRSTFLDEMSSGSASIKEGKRQPSFSESLDATLERFVVLEEVQEIFSSVVQGIVVGGSFSYGPFYNVRKEQGNNPSSDIDSIMVINDDDLADEGKWQKFMETNLFNEEQKTKFLERIKTFLKLKEHGDVDILSQKFVVKRDSDNFDVSIHFVSPQVFGKIVLEGFDPQNIGSDSIGVLRDYREKPFSYTHSKQKNFDGEVYDFEVTNTPLEGNQGCVTELSSYIVKEGKYYPGIYQNVILPRCNVFYDKDGHVFDQVTNFNNVINKMSNGKGILPAHARSGVFPVTLEDNLLSYD</sequence>
<accession>A0A2H0TY19</accession>
<evidence type="ECO:0000313" key="2">
    <source>
        <dbReference type="Proteomes" id="UP000230852"/>
    </source>
</evidence>
<gene>
    <name evidence="1" type="ORF">COU28_03255</name>
</gene>
<proteinExistence type="predicted"/>
<name>A0A2H0TY19_9BACT</name>
<organism evidence="1 2">
    <name type="scientific">Candidatus Magasanikbacteria bacterium CG10_big_fil_rev_8_21_14_0_10_36_16</name>
    <dbReference type="NCBI Taxonomy" id="1974645"/>
    <lineage>
        <taxon>Bacteria</taxon>
        <taxon>Candidatus Magasanikiibacteriota</taxon>
    </lineage>
</organism>